<proteinExistence type="predicted"/>
<keyword evidence="1" id="KW-0812">Transmembrane</keyword>
<reference evidence="2 3" key="1">
    <citation type="submission" date="2020-08" db="EMBL/GenBank/DDBJ databases">
        <title>Sequencing the genomes of 1000 actinobacteria strains.</title>
        <authorList>
            <person name="Klenk H.-P."/>
        </authorList>
    </citation>
    <scope>NUCLEOTIDE SEQUENCE [LARGE SCALE GENOMIC DNA]</scope>
    <source>
        <strain evidence="2 3">DSM 102030</strain>
    </source>
</reference>
<feature type="transmembrane region" description="Helical" evidence="1">
    <location>
        <begin position="33"/>
        <end position="53"/>
    </location>
</feature>
<feature type="transmembrane region" description="Helical" evidence="1">
    <location>
        <begin position="95"/>
        <end position="114"/>
    </location>
</feature>
<feature type="transmembrane region" description="Helical" evidence="1">
    <location>
        <begin position="121"/>
        <end position="141"/>
    </location>
</feature>
<organism evidence="2 3">
    <name type="scientific">Lipingzhangella halophila</name>
    <dbReference type="NCBI Taxonomy" id="1783352"/>
    <lineage>
        <taxon>Bacteria</taxon>
        <taxon>Bacillati</taxon>
        <taxon>Actinomycetota</taxon>
        <taxon>Actinomycetes</taxon>
        <taxon>Streptosporangiales</taxon>
        <taxon>Nocardiopsidaceae</taxon>
        <taxon>Lipingzhangella</taxon>
    </lineage>
</organism>
<dbReference type="RefSeq" id="WP_184574553.1">
    <property type="nucleotide sequence ID" value="NZ_JACHJT010000001.1"/>
</dbReference>
<keyword evidence="1" id="KW-0472">Membrane</keyword>
<feature type="transmembrane region" description="Helical" evidence="1">
    <location>
        <begin position="65"/>
        <end position="89"/>
    </location>
</feature>
<dbReference type="Proteomes" id="UP000523007">
    <property type="component" value="Unassembled WGS sequence"/>
</dbReference>
<evidence type="ECO:0000313" key="2">
    <source>
        <dbReference type="EMBL" id="MBB4929802.1"/>
    </source>
</evidence>
<feature type="transmembrane region" description="Helical" evidence="1">
    <location>
        <begin position="147"/>
        <end position="165"/>
    </location>
</feature>
<dbReference type="EMBL" id="JACHJT010000001">
    <property type="protein sequence ID" value="MBB4929802.1"/>
    <property type="molecule type" value="Genomic_DNA"/>
</dbReference>
<sequence>MNLGRLFALVGVLFGAVFVLVNAGGLPAPWDVAVRVAGVALTAAAAWFGIIRGSNNPQSWSGSPWVYWVAVGAEVVAIPAGAAVLTQVLDRPQLVVLWVVFVVGAHFLPARVFGIGRYAELGALLMLVAVVAAVVHAGAGVQWAPSAGAVLAGVALLVFAAIPALSRSTATERGLAPS</sequence>
<accession>A0A7W7W0D6</accession>
<keyword evidence="1" id="KW-1133">Transmembrane helix</keyword>
<dbReference type="AlphaFoldDB" id="A0A7W7W0D6"/>
<comment type="caution">
    <text evidence="2">The sequence shown here is derived from an EMBL/GenBank/DDBJ whole genome shotgun (WGS) entry which is preliminary data.</text>
</comment>
<keyword evidence="3" id="KW-1185">Reference proteome</keyword>
<gene>
    <name evidence="2" type="ORF">F4561_000622</name>
</gene>
<evidence type="ECO:0000256" key="1">
    <source>
        <dbReference type="SAM" id="Phobius"/>
    </source>
</evidence>
<name>A0A7W7W0D6_9ACTN</name>
<evidence type="ECO:0000313" key="3">
    <source>
        <dbReference type="Proteomes" id="UP000523007"/>
    </source>
</evidence>
<protein>
    <submittedName>
        <fullName evidence="2">Uncharacterized protein</fullName>
    </submittedName>
</protein>